<evidence type="ECO:0000313" key="4">
    <source>
        <dbReference type="Proteomes" id="UP001295794"/>
    </source>
</evidence>
<dbReference type="Gene3D" id="2.170.270.10">
    <property type="entry name" value="SET domain"/>
    <property type="match status" value="2"/>
</dbReference>
<evidence type="ECO:0000256" key="1">
    <source>
        <dbReference type="SAM" id="MobiDB-lite"/>
    </source>
</evidence>
<dbReference type="InterPro" id="IPR053185">
    <property type="entry name" value="SET_domain_protein"/>
</dbReference>
<dbReference type="PANTHER" id="PTHR47332:SF4">
    <property type="entry name" value="SET DOMAIN-CONTAINING PROTEIN 5"/>
    <property type="match status" value="1"/>
</dbReference>
<dbReference type="SMART" id="SM00317">
    <property type="entry name" value="SET"/>
    <property type="match status" value="2"/>
</dbReference>
<dbReference type="InterPro" id="IPR046341">
    <property type="entry name" value="SET_dom_sf"/>
</dbReference>
<feature type="domain" description="SET" evidence="2">
    <location>
        <begin position="495"/>
        <end position="665"/>
    </location>
</feature>
<proteinExistence type="predicted"/>
<dbReference type="SUPFAM" id="SSF82199">
    <property type="entry name" value="SET domain"/>
    <property type="match status" value="2"/>
</dbReference>
<keyword evidence="4" id="KW-1185">Reference proteome</keyword>
<dbReference type="InterPro" id="IPR001214">
    <property type="entry name" value="SET_dom"/>
</dbReference>
<gene>
    <name evidence="3" type="ORF">MYCIT1_LOCUS34044</name>
</gene>
<dbReference type="EMBL" id="CAVNYO010000453">
    <property type="protein sequence ID" value="CAK5282355.1"/>
    <property type="molecule type" value="Genomic_DNA"/>
</dbReference>
<organism evidence="3 4">
    <name type="scientific">Mycena citricolor</name>
    <dbReference type="NCBI Taxonomy" id="2018698"/>
    <lineage>
        <taxon>Eukaryota</taxon>
        <taxon>Fungi</taxon>
        <taxon>Dikarya</taxon>
        <taxon>Basidiomycota</taxon>
        <taxon>Agaricomycotina</taxon>
        <taxon>Agaricomycetes</taxon>
        <taxon>Agaricomycetidae</taxon>
        <taxon>Agaricales</taxon>
        <taxon>Marasmiineae</taxon>
        <taxon>Mycenaceae</taxon>
        <taxon>Mycena</taxon>
    </lineage>
</organism>
<name>A0AAD2Q6W2_9AGAR</name>
<dbReference type="Pfam" id="PF00856">
    <property type="entry name" value="SET"/>
    <property type="match status" value="2"/>
</dbReference>
<reference evidence="3" key="1">
    <citation type="submission" date="2023-11" db="EMBL/GenBank/DDBJ databases">
        <authorList>
            <person name="De Vega J J."/>
            <person name="De Vega J J."/>
        </authorList>
    </citation>
    <scope>NUCLEOTIDE SEQUENCE</scope>
</reference>
<evidence type="ECO:0000259" key="2">
    <source>
        <dbReference type="PROSITE" id="PS50280"/>
    </source>
</evidence>
<dbReference type="Proteomes" id="UP001295794">
    <property type="component" value="Unassembled WGS sequence"/>
</dbReference>
<feature type="compositionally biased region" description="Basic residues" evidence="1">
    <location>
        <begin position="10"/>
        <end position="23"/>
    </location>
</feature>
<sequence length="818" mass="90834">MRRGFLPQTKGKKAPAATKKRVLSKGQEETAETVLTPSSPSEDSMNQLLITAALPESGGDVCECLLFPETLDMLDNLRGFPYPMDQPLLPAYRITRIEGKGLAMVSTRFIAMGDVIMSERPLIIVPAQGILDSDCCEVSINRNEGPLSDAVNRMLPENKAAFWALHNCHKDDGRTDAIAGIMLSNAISIGGLPPGHTYMAVCDHVSRINHSCTPNSYPVFHAPSLSYRVFALCDIAAGDEITWQYIDIRPSAAERSKALEPYKFQCTCEACSNAVVSDARRKSIAAFEPSVLPWAVFNRHLPDDWLINQCKQNLELLRLEKMWERCYHKTLLKLMESYICLGDAENASLWARKLIKCRWQPEKEQDESFENETPSAVHKFPPGCPFTLTMNGVNSGANGRPAFSVTERGTEELRPAPYGKQKKIVVPEGYGSTLKITEKDPLSGSDPNPDSMTCTTMPQTGDTIDERHLTECLFFSGSKEVLLSIAGFPHEMQQPSEAAHRVGPAGDKGLGMFSTRLIGAGELIMSERPLAILPRGMPTPVPPNFTQKQAMQLAMDEHEQMCAIAVNRLLPEAKAAFWALTNTHKEDGSGPIAGIMRTNGIAAENLRPGVRSAMGIYSAVCKEISRMNHSCRPNTQPVFHPASLSFRLYAVRDIPQGEELTFAYTNIQMPAGHRNRALKPYQFTCRCSACLNAKVSDKRRKKIAGFAPDVRSWAADHTLTDDWLIVQCREQLERIDSEGFEADEAYYDALKTLMECYLCLGDAENAAVWADKMEQCRWTTRRFDSSSATYETNPMWKLRLGHSSSNTVDCSLQKLSLK</sequence>
<feature type="compositionally biased region" description="Polar residues" evidence="1">
    <location>
        <begin position="33"/>
        <end position="43"/>
    </location>
</feature>
<dbReference type="PROSITE" id="PS50280">
    <property type="entry name" value="SET"/>
    <property type="match status" value="2"/>
</dbReference>
<evidence type="ECO:0000313" key="3">
    <source>
        <dbReference type="EMBL" id="CAK5282355.1"/>
    </source>
</evidence>
<dbReference type="CDD" id="cd20071">
    <property type="entry name" value="SET_SMYD"/>
    <property type="match status" value="2"/>
</dbReference>
<comment type="caution">
    <text evidence="3">The sequence shown here is derived from an EMBL/GenBank/DDBJ whole genome shotgun (WGS) entry which is preliminary data.</text>
</comment>
<accession>A0AAD2Q6W2</accession>
<feature type="domain" description="SET" evidence="2">
    <location>
        <begin position="90"/>
        <end position="246"/>
    </location>
</feature>
<dbReference type="AlphaFoldDB" id="A0AAD2Q6W2"/>
<protein>
    <recommendedName>
        <fullName evidence="2">SET domain-containing protein</fullName>
    </recommendedName>
</protein>
<dbReference type="PANTHER" id="PTHR47332">
    <property type="entry name" value="SET DOMAIN-CONTAINING PROTEIN 5"/>
    <property type="match status" value="1"/>
</dbReference>
<feature type="region of interest" description="Disordered" evidence="1">
    <location>
        <begin position="1"/>
        <end position="43"/>
    </location>
</feature>